<reference evidence="2" key="2">
    <citation type="journal article" date="2022" name="Res Sq">
        <title>Comparative Genomics Reveals Insights into the Divergent Evolution of Astigmatic Mites and Household Pest Adaptations.</title>
        <authorList>
            <person name="Xiong Q."/>
            <person name="Wan A.T.-Y."/>
            <person name="Liu X.-Y."/>
            <person name="Fung C.S.-H."/>
            <person name="Xiao X."/>
            <person name="Malainual N."/>
            <person name="Hou J."/>
            <person name="Wang L."/>
            <person name="Wang M."/>
            <person name="Yang K."/>
            <person name="Cui Y."/>
            <person name="Leung E."/>
            <person name="Nong W."/>
            <person name="Shin S.-K."/>
            <person name="Au S."/>
            <person name="Jeong K.Y."/>
            <person name="Chew F.T."/>
            <person name="Hui J."/>
            <person name="Leung T.F."/>
            <person name="Tungtrongchitr A."/>
            <person name="Zhong N."/>
            <person name="Liu Z."/>
            <person name="Tsui S."/>
        </authorList>
    </citation>
    <scope>NUCLEOTIDE SEQUENCE</scope>
    <source>
        <strain evidence="2">Derf</strain>
        <tissue evidence="2">Whole organism</tissue>
    </source>
</reference>
<reference evidence="2" key="1">
    <citation type="submission" date="2013-05" db="EMBL/GenBank/DDBJ databases">
        <authorList>
            <person name="Yim A.K.Y."/>
            <person name="Chan T.F."/>
            <person name="Ji K.M."/>
            <person name="Liu X.Y."/>
            <person name="Zhou J.W."/>
            <person name="Li R.Q."/>
            <person name="Yang K.Y."/>
            <person name="Li J."/>
            <person name="Li M."/>
            <person name="Law P.T.W."/>
            <person name="Wu Y.L."/>
            <person name="Cai Z.L."/>
            <person name="Qin H."/>
            <person name="Bao Y."/>
            <person name="Leung R.K.K."/>
            <person name="Ng P.K.S."/>
            <person name="Zou J."/>
            <person name="Zhong X.J."/>
            <person name="Ran P.X."/>
            <person name="Zhong N.S."/>
            <person name="Liu Z.G."/>
            <person name="Tsui S.K.W."/>
        </authorList>
    </citation>
    <scope>NUCLEOTIDE SEQUENCE</scope>
    <source>
        <strain evidence="2">Derf</strain>
        <tissue evidence="2">Whole organism</tissue>
    </source>
</reference>
<dbReference type="InterPro" id="IPR036612">
    <property type="entry name" value="KH_dom_type_1_sf"/>
</dbReference>
<dbReference type="Pfam" id="PF00013">
    <property type="entry name" value="KH_1"/>
    <property type="match status" value="1"/>
</dbReference>
<name>A0A922HW06_DERFA</name>
<comment type="caution">
    <text evidence="2">The sequence shown here is derived from an EMBL/GenBank/DDBJ whole genome shotgun (WGS) entry which is preliminary data.</text>
</comment>
<dbReference type="EMBL" id="ASGP02000004">
    <property type="protein sequence ID" value="KAH9510566.1"/>
    <property type="molecule type" value="Genomic_DNA"/>
</dbReference>
<dbReference type="SMART" id="SM00322">
    <property type="entry name" value="KH"/>
    <property type="match status" value="2"/>
</dbReference>
<organism evidence="2 3">
    <name type="scientific">Dermatophagoides farinae</name>
    <name type="common">American house dust mite</name>
    <dbReference type="NCBI Taxonomy" id="6954"/>
    <lineage>
        <taxon>Eukaryota</taxon>
        <taxon>Metazoa</taxon>
        <taxon>Ecdysozoa</taxon>
        <taxon>Arthropoda</taxon>
        <taxon>Chelicerata</taxon>
        <taxon>Arachnida</taxon>
        <taxon>Acari</taxon>
        <taxon>Acariformes</taxon>
        <taxon>Sarcoptiformes</taxon>
        <taxon>Astigmata</taxon>
        <taxon>Psoroptidia</taxon>
        <taxon>Analgoidea</taxon>
        <taxon>Pyroglyphidae</taxon>
        <taxon>Dermatophagoidinae</taxon>
        <taxon>Dermatophagoides</taxon>
    </lineage>
</organism>
<evidence type="ECO:0000313" key="3">
    <source>
        <dbReference type="Proteomes" id="UP000790347"/>
    </source>
</evidence>
<dbReference type="AlphaFoldDB" id="A0A922HW06"/>
<feature type="domain" description="K Homology" evidence="1">
    <location>
        <begin position="154"/>
        <end position="222"/>
    </location>
</feature>
<dbReference type="InterPro" id="IPR004088">
    <property type="entry name" value="KH_dom_type_1"/>
</dbReference>
<dbReference type="SUPFAM" id="SSF54791">
    <property type="entry name" value="Eukaryotic type KH-domain (KH-domain type I)"/>
    <property type="match status" value="1"/>
</dbReference>
<evidence type="ECO:0000259" key="1">
    <source>
        <dbReference type="SMART" id="SM00322"/>
    </source>
</evidence>
<dbReference type="CDD" id="cd00105">
    <property type="entry name" value="KH-I"/>
    <property type="match status" value="1"/>
</dbReference>
<dbReference type="InterPro" id="IPR004087">
    <property type="entry name" value="KH_dom"/>
</dbReference>
<gene>
    <name evidence="2" type="ORF">DERF_009088</name>
</gene>
<evidence type="ECO:0000313" key="2">
    <source>
        <dbReference type="EMBL" id="KAH9510566.1"/>
    </source>
</evidence>
<proteinExistence type="predicted"/>
<sequence length="225" mass="26107">MEFLQQFFDEVKIYGHHESASRLQKWILRHVSDYFELIDFFESYSQSNEFNELIYYEIEFNNPFLASCVVGQNGQVIRLISQITGTEIILPQYLNKGMTNNTRRPSQCSQQSFLIVSQNSFCIRYSSILIIATGMYFLERFRDVITPKTIISFGKISCRLPIPSKLVPLILQKNAIKIRLIEWASDVRIVSPKPYCVPCEFYITGERANVSIAVKLIIEHIDSIE</sequence>
<dbReference type="GO" id="GO:0010468">
    <property type="term" value="P:regulation of gene expression"/>
    <property type="evidence" value="ECO:0007669"/>
    <property type="project" value="UniProtKB-ARBA"/>
</dbReference>
<accession>A0A922HW06</accession>
<keyword evidence="3" id="KW-1185">Reference proteome</keyword>
<dbReference type="Proteomes" id="UP000790347">
    <property type="component" value="Unassembled WGS sequence"/>
</dbReference>
<feature type="domain" description="K Homology" evidence="1">
    <location>
        <begin position="52"/>
        <end position="120"/>
    </location>
</feature>
<dbReference type="GO" id="GO:0003723">
    <property type="term" value="F:RNA binding"/>
    <property type="evidence" value="ECO:0007669"/>
    <property type="project" value="InterPro"/>
</dbReference>
<protein>
    <recommendedName>
        <fullName evidence="1">K Homology domain-containing protein</fullName>
    </recommendedName>
</protein>